<dbReference type="AlphaFoldDB" id="A0A5Q0BJX7"/>
<dbReference type="EMBL" id="CP044205">
    <property type="protein sequence ID" value="QFY42467.1"/>
    <property type="molecule type" value="Genomic_DNA"/>
</dbReference>
<dbReference type="InParanoid" id="A0A5Q0BJX7"/>
<sequence length="107" mass="12080">MAWAPVLSGVGDKNIADYGVEVNIKWVLQHALPKGFHRARNFGFLHPNSKRQFKLLQLLLKRIPDPVLMEPKKRPALCWPCCGGEMKIVRTGIKPGFDRFTTPEGAE</sequence>
<gene>
    <name evidence="1" type="ORF">F6R98_07370</name>
</gene>
<evidence type="ECO:0000313" key="2">
    <source>
        <dbReference type="Proteomes" id="UP000325755"/>
    </source>
</evidence>
<protein>
    <recommendedName>
        <fullName evidence="3">Transposase</fullName>
    </recommendedName>
</protein>
<accession>A0A5Q0BJX7</accession>
<organism evidence="1 2">
    <name type="scientific">Candidatus Methylospira mobilis</name>
    <dbReference type="NCBI Taxonomy" id="1808979"/>
    <lineage>
        <taxon>Bacteria</taxon>
        <taxon>Pseudomonadati</taxon>
        <taxon>Pseudomonadota</taxon>
        <taxon>Gammaproteobacteria</taxon>
        <taxon>Methylococcales</taxon>
        <taxon>Methylococcaceae</taxon>
        <taxon>Candidatus Methylospira</taxon>
    </lineage>
</organism>
<proteinExistence type="predicted"/>
<keyword evidence="2" id="KW-1185">Reference proteome</keyword>
<evidence type="ECO:0008006" key="3">
    <source>
        <dbReference type="Google" id="ProtNLM"/>
    </source>
</evidence>
<reference evidence="1 2" key="1">
    <citation type="submission" date="2019-09" db="EMBL/GenBank/DDBJ databases">
        <title>Ecophysiology of the spiral-shaped methanotroph Methylospira mobilis as revealed by the complete genome sequence.</title>
        <authorList>
            <person name="Oshkin I.Y."/>
            <person name="Dedysh S.N."/>
            <person name="Miroshnikov K."/>
            <person name="Danilova O.V."/>
            <person name="Hakobyan A."/>
            <person name="Liesack W."/>
        </authorList>
    </citation>
    <scope>NUCLEOTIDE SEQUENCE [LARGE SCALE GENOMIC DNA]</scope>
    <source>
        <strain evidence="1 2">Shm1</strain>
    </source>
</reference>
<evidence type="ECO:0000313" key="1">
    <source>
        <dbReference type="EMBL" id="QFY42467.1"/>
    </source>
</evidence>
<dbReference type="KEGG" id="mmob:F6R98_07370"/>
<dbReference type="Proteomes" id="UP000325755">
    <property type="component" value="Chromosome"/>
</dbReference>
<name>A0A5Q0BJX7_9GAMM</name>